<dbReference type="EMBL" id="JBHUOZ010000003">
    <property type="protein sequence ID" value="MFD2920377.1"/>
    <property type="molecule type" value="Genomic_DNA"/>
</dbReference>
<organism evidence="2 3">
    <name type="scientific">Terrimonas rubra</name>
    <dbReference type="NCBI Taxonomy" id="1035890"/>
    <lineage>
        <taxon>Bacteria</taxon>
        <taxon>Pseudomonadati</taxon>
        <taxon>Bacteroidota</taxon>
        <taxon>Chitinophagia</taxon>
        <taxon>Chitinophagales</taxon>
        <taxon>Chitinophagaceae</taxon>
        <taxon>Terrimonas</taxon>
    </lineage>
</organism>
<reference evidence="3" key="1">
    <citation type="journal article" date="2019" name="Int. J. Syst. Evol. Microbiol.">
        <title>The Global Catalogue of Microorganisms (GCM) 10K type strain sequencing project: providing services to taxonomists for standard genome sequencing and annotation.</title>
        <authorList>
            <consortium name="The Broad Institute Genomics Platform"/>
            <consortium name="The Broad Institute Genome Sequencing Center for Infectious Disease"/>
            <person name="Wu L."/>
            <person name="Ma J."/>
        </authorList>
    </citation>
    <scope>NUCLEOTIDE SEQUENCE [LARGE SCALE GENOMIC DNA]</scope>
    <source>
        <strain evidence="3">KCTC 23299</strain>
    </source>
</reference>
<evidence type="ECO:0000313" key="3">
    <source>
        <dbReference type="Proteomes" id="UP001597511"/>
    </source>
</evidence>
<dbReference type="RefSeq" id="WP_386098605.1">
    <property type="nucleotide sequence ID" value="NZ_JBHUOZ010000003.1"/>
</dbReference>
<evidence type="ECO:0000256" key="1">
    <source>
        <dbReference type="SAM" id="MobiDB-lite"/>
    </source>
</evidence>
<feature type="compositionally biased region" description="Pro residues" evidence="1">
    <location>
        <begin position="44"/>
        <end position="54"/>
    </location>
</feature>
<name>A0ABW6A535_9BACT</name>
<accession>A0ABW6A535</accession>
<evidence type="ECO:0000313" key="2">
    <source>
        <dbReference type="EMBL" id="MFD2920377.1"/>
    </source>
</evidence>
<dbReference type="Proteomes" id="UP001597511">
    <property type="component" value="Unassembled WGS sequence"/>
</dbReference>
<proteinExistence type="predicted"/>
<protein>
    <submittedName>
        <fullName evidence="2">Uncharacterized protein</fullName>
    </submittedName>
</protein>
<comment type="caution">
    <text evidence="2">The sequence shown here is derived from an EMBL/GenBank/DDBJ whole genome shotgun (WGS) entry which is preliminary data.</text>
</comment>
<sequence>MISLILAFWLSFFAGQCDTNNNNDETTIIVMGDDDTGGETGHIPPTPPIKPPKP</sequence>
<gene>
    <name evidence="2" type="ORF">ACFS6H_11685</name>
</gene>
<feature type="region of interest" description="Disordered" evidence="1">
    <location>
        <begin position="32"/>
        <end position="54"/>
    </location>
</feature>
<keyword evidence="3" id="KW-1185">Reference proteome</keyword>